<dbReference type="Proteomes" id="UP000714275">
    <property type="component" value="Unassembled WGS sequence"/>
</dbReference>
<accession>A0A9P7D1N2</accession>
<gene>
    <name evidence="2" type="ORF">EV702DRAFT_1233268</name>
</gene>
<organism evidence="2 3">
    <name type="scientific">Suillus placidus</name>
    <dbReference type="NCBI Taxonomy" id="48579"/>
    <lineage>
        <taxon>Eukaryota</taxon>
        <taxon>Fungi</taxon>
        <taxon>Dikarya</taxon>
        <taxon>Basidiomycota</taxon>
        <taxon>Agaricomycotina</taxon>
        <taxon>Agaricomycetes</taxon>
        <taxon>Agaricomycetidae</taxon>
        <taxon>Boletales</taxon>
        <taxon>Suillineae</taxon>
        <taxon>Suillaceae</taxon>
        <taxon>Suillus</taxon>
    </lineage>
</organism>
<reference evidence="2" key="1">
    <citation type="journal article" date="2020" name="New Phytol.">
        <title>Comparative genomics reveals dynamic genome evolution in host specialist ectomycorrhizal fungi.</title>
        <authorList>
            <person name="Lofgren L.A."/>
            <person name="Nguyen N.H."/>
            <person name="Vilgalys R."/>
            <person name="Ruytinx J."/>
            <person name="Liao H.L."/>
            <person name="Branco S."/>
            <person name="Kuo A."/>
            <person name="LaButti K."/>
            <person name="Lipzen A."/>
            <person name="Andreopoulos W."/>
            <person name="Pangilinan J."/>
            <person name="Riley R."/>
            <person name="Hundley H."/>
            <person name="Na H."/>
            <person name="Barry K."/>
            <person name="Grigoriev I.V."/>
            <person name="Stajich J.E."/>
            <person name="Kennedy P.G."/>
        </authorList>
    </citation>
    <scope>NUCLEOTIDE SEQUENCE</scope>
    <source>
        <strain evidence="2">DOB743</strain>
    </source>
</reference>
<sequence length="413" mass="45596">MPAIHPRALRRSERLKIQLYKLTTPPIAIKMQPQDLVGDTKLNMYAEDQAKFTQAVGNHLTYLKGKYKTHRARFKQTGAGVNLLAQVLADFPWYDDLDEIWRDNPAYAAKTFSSAPGTDHAGDLKALTQPTNKGKGKMPPPPNPDQCIEHPMVDVHDTPNAPDVEDEHDVDINADFTMGEELDYDGIEPQHTDTMQEDQVELEGEEALTIQRSLSNKRPLSSPSPPPTHTHNHPSLGTFKNHTDRAMSHGPIRSPKPASSIVSSSMKTTARTCSTSSALSSPTSSSRQLSTTLKDSGAKKSHLGKNIGSEVESVRGQVETLTSNMSYIYTAKAAASEYKIAKVNALCHERDLNFQHKKAEIERTEAVVVHQHCQESKTLDLHVLEAQAKVHAERKAALQLEIELIKLRGGVAD</sequence>
<keyword evidence="3" id="KW-1185">Reference proteome</keyword>
<protein>
    <submittedName>
        <fullName evidence="2">Uncharacterized protein</fullName>
    </submittedName>
</protein>
<dbReference type="OrthoDB" id="2678246at2759"/>
<proteinExistence type="predicted"/>
<name>A0A9P7D1N2_9AGAM</name>
<dbReference type="AlphaFoldDB" id="A0A9P7D1N2"/>
<feature type="compositionally biased region" description="Low complexity" evidence="1">
    <location>
        <begin position="255"/>
        <end position="292"/>
    </location>
</feature>
<evidence type="ECO:0000313" key="3">
    <source>
        <dbReference type="Proteomes" id="UP000714275"/>
    </source>
</evidence>
<evidence type="ECO:0000313" key="2">
    <source>
        <dbReference type="EMBL" id="KAG1775878.1"/>
    </source>
</evidence>
<dbReference type="EMBL" id="JABBWD010000030">
    <property type="protein sequence ID" value="KAG1775878.1"/>
    <property type="molecule type" value="Genomic_DNA"/>
</dbReference>
<feature type="region of interest" description="Disordered" evidence="1">
    <location>
        <begin position="214"/>
        <end position="307"/>
    </location>
</feature>
<evidence type="ECO:0000256" key="1">
    <source>
        <dbReference type="SAM" id="MobiDB-lite"/>
    </source>
</evidence>
<feature type="region of interest" description="Disordered" evidence="1">
    <location>
        <begin position="113"/>
        <end position="147"/>
    </location>
</feature>
<comment type="caution">
    <text evidence="2">The sequence shown here is derived from an EMBL/GenBank/DDBJ whole genome shotgun (WGS) entry which is preliminary data.</text>
</comment>